<evidence type="ECO:0000256" key="5">
    <source>
        <dbReference type="SAM" id="Phobius"/>
    </source>
</evidence>
<evidence type="ECO:0000313" key="8">
    <source>
        <dbReference type="Proteomes" id="UP001189429"/>
    </source>
</evidence>
<accession>A0ABN9V9A7</accession>
<organism evidence="7 8">
    <name type="scientific">Prorocentrum cordatum</name>
    <dbReference type="NCBI Taxonomy" id="2364126"/>
    <lineage>
        <taxon>Eukaryota</taxon>
        <taxon>Sar</taxon>
        <taxon>Alveolata</taxon>
        <taxon>Dinophyceae</taxon>
        <taxon>Prorocentrales</taxon>
        <taxon>Prorocentraceae</taxon>
        <taxon>Prorocentrum</taxon>
    </lineage>
</organism>
<dbReference type="SUPFAM" id="SSF81324">
    <property type="entry name" value="Voltage-gated potassium channels"/>
    <property type="match status" value="1"/>
</dbReference>
<keyword evidence="4 5" id="KW-0472">Membrane</keyword>
<dbReference type="Proteomes" id="UP001189429">
    <property type="component" value="Unassembled WGS sequence"/>
</dbReference>
<dbReference type="Pfam" id="PF00520">
    <property type="entry name" value="Ion_trans"/>
    <property type="match status" value="1"/>
</dbReference>
<evidence type="ECO:0000256" key="2">
    <source>
        <dbReference type="ARBA" id="ARBA00022692"/>
    </source>
</evidence>
<dbReference type="InterPro" id="IPR027359">
    <property type="entry name" value="Volt_channel_dom_sf"/>
</dbReference>
<name>A0ABN9V9A7_9DINO</name>
<keyword evidence="3 5" id="KW-1133">Transmembrane helix</keyword>
<reference evidence="7" key="1">
    <citation type="submission" date="2023-10" db="EMBL/GenBank/DDBJ databases">
        <authorList>
            <person name="Chen Y."/>
            <person name="Shah S."/>
            <person name="Dougan E. K."/>
            <person name="Thang M."/>
            <person name="Chan C."/>
        </authorList>
    </citation>
    <scope>NUCLEOTIDE SEQUENCE [LARGE SCALE GENOMIC DNA]</scope>
</reference>
<keyword evidence="8" id="KW-1185">Reference proteome</keyword>
<protein>
    <recommendedName>
        <fullName evidence="6">Ion transport domain-containing protein</fullName>
    </recommendedName>
</protein>
<dbReference type="EMBL" id="CAUYUJ010016775">
    <property type="protein sequence ID" value="CAK0868723.1"/>
    <property type="molecule type" value="Genomic_DNA"/>
</dbReference>
<comment type="subcellular location">
    <subcellularLocation>
        <location evidence="1">Membrane</location>
        <topology evidence="1">Multi-pass membrane protein</topology>
    </subcellularLocation>
</comment>
<dbReference type="InterPro" id="IPR005821">
    <property type="entry name" value="Ion_trans_dom"/>
</dbReference>
<evidence type="ECO:0000256" key="3">
    <source>
        <dbReference type="ARBA" id="ARBA00022989"/>
    </source>
</evidence>
<feature type="transmembrane region" description="Helical" evidence="5">
    <location>
        <begin position="139"/>
        <end position="162"/>
    </location>
</feature>
<dbReference type="Gene3D" id="1.20.120.350">
    <property type="entry name" value="Voltage-gated potassium channels. Chain C"/>
    <property type="match status" value="1"/>
</dbReference>
<evidence type="ECO:0000256" key="1">
    <source>
        <dbReference type="ARBA" id="ARBA00004141"/>
    </source>
</evidence>
<feature type="transmembrane region" description="Helical" evidence="5">
    <location>
        <begin position="59"/>
        <end position="78"/>
    </location>
</feature>
<proteinExistence type="predicted"/>
<feature type="domain" description="Ion transport" evidence="6">
    <location>
        <begin position="5"/>
        <end position="162"/>
    </location>
</feature>
<sequence>MEGITALLIAVNTTFMIIEGQYLGAEIGSEIGVYSYYGSDRFSEEGVVLTSDMFGTIEVVFCVLFTIELVVRLTFLRLDFLRDPWGWLDTVIVLTTDATAFFPDLLGQAMPVMTLRVTRLARLLRIMRLARSITAFDSLYLLTTALRGSIYTLVWVIAFLFIT</sequence>
<comment type="caution">
    <text evidence="7">The sequence shown here is derived from an EMBL/GenBank/DDBJ whole genome shotgun (WGS) entry which is preliminary data.</text>
</comment>
<evidence type="ECO:0000313" key="7">
    <source>
        <dbReference type="EMBL" id="CAK0868723.1"/>
    </source>
</evidence>
<evidence type="ECO:0000256" key="4">
    <source>
        <dbReference type="ARBA" id="ARBA00023136"/>
    </source>
</evidence>
<gene>
    <name evidence="7" type="ORF">PCOR1329_LOCUS55298</name>
</gene>
<keyword evidence="2 5" id="KW-0812">Transmembrane</keyword>
<evidence type="ECO:0000259" key="6">
    <source>
        <dbReference type="Pfam" id="PF00520"/>
    </source>
</evidence>